<dbReference type="RefSeq" id="XP_032315700.1">
    <property type="nucleotide sequence ID" value="XM_032459809.1"/>
</dbReference>
<dbReference type="RefSeq" id="XP_032315707.1">
    <property type="nucleotide sequence ID" value="XM_032459816.1"/>
</dbReference>
<dbReference type="AlphaFoldDB" id="A0A8B8RCI8"/>
<evidence type="ECO:0000313" key="12">
    <source>
        <dbReference type="RefSeq" id="XP_032315708.1"/>
    </source>
</evidence>
<evidence type="ECO:0000313" key="3">
    <source>
        <dbReference type="RefSeq" id="XP_032315698.1"/>
    </source>
</evidence>
<dbReference type="RefSeq" id="XP_032315705.1">
    <property type="nucleotide sequence ID" value="XM_032459814.1"/>
</dbReference>
<dbReference type="RefSeq" id="XP_032315698.1">
    <property type="nucleotide sequence ID" value="XM_032459807.1"/>
</dbReference>
<dbReference type="RefSeq" id="XP_032315706.1">
    <property type="nucleotide sequence ID" value="XM_032459815.1"/>
</dbReference>
<evidence type="ECO:0000313" key="7">
    <source>
        <dbReference type="RefSeq" id="XP_032315703.1"/>
    </source>
</evidence>
<evidence type="ECO:0000313" key="11">
    <source>
        <dbReference type="RefSeq" id="XP_032315707.1"/>
    </source>
</evidence>
<protein>
    <submittedName>
        <fullName evidence="3 4">Uncharacterized protein LOC116657487 isoform X1</fullName>
    </submittedName>
</protein>
<sequence>MCACQQACAGLCTQACVRVCAYVCTCAHPCVHTHTHTWSTCSLSSPSHPGRFLCLEISSEAGGQSHPCTRTLGQKVFALRRRKLFFSLCPEKKTHNSRGCKSNRKRRVKAGEQLLFQISVRLLLKSKSVIRRFCPRTRALPCVGLGTLEGPRTAKRTSTYHHSWDLPSTVLGSKARSRGATALLATAHLMGTCGSSPFKASLDLQETDFHPSLPSWATELSLFLRPAPLSPEGVSTDFSRTASGHMDPPDRRCPSEGSKPRNLCTFHQNMKEAGGLGAGGCPAKPDRHVWTEGQPRGCLGGWGLPSRAAGRTRPSSRALPPQGGEPSAPSTSTWPSLGSHKDLRSYFLNSPNSPAPHPPAF</sequence>
<feature type="region of interest" description="Disordered" evidence="1">
    <location>
        <begin position="237"/>
        <end position="261"/>
    </location>
</feature>
<dbReference type="RefSeq" id="XP_032315701.1">
    <property type="nucleotide sequence ID" value="XM_032459810.1"/>
</dbReference>
<feature type="region of interest" description="Disordered" evidence="1">
    <location>
        <begin position="292"/>
        <end position="361"/>
    </location>
</feature>
<dbReference type="RefSeq" id="XP_032315708.1">
    <property type="nucleotide sequence ID" value="XM_032459817.1"/>
</dbReference>
<dbReference type="RefSeq" id="XP_032315709.1">
    <property type="nucleotide sequence ID" value="XM_032459818.1"/>
</dbReference>
<evidence type="ECO:0000313" key="8">
    <source>
        <dbReference type="RefSeq" id="XP_032315704.1"/>
    </source>
</evidence>
<evidence type="ECO:0000313" key="10">
    <source>
        <dbReference type="RefSeq" id="XP_032315706.1"/>
    </source>
</evidence>
<dbReference type="RefSeq" id="XP_032315704.1">
    <property type="nucleotide sequence ID" value="XM_032459813.1"/>
</dbReference>
<dbReference type="RefSeq" id="XP_032315703.1">
    <property type="nucleotide sequence ID" value="XM_032459812.1"/>
</dbReference>
<evidence type="ECO:0000313" key="5">
    <source>
        <dbReference type="RefSeq" id="XP_032315700.1"/>
    </source>
</evidence>
<evidence type="ECO:0000313" key="2">
    <source>
        <dbReference type="Proteomes" id="UP000694856"/>
    </source>
</evidence>
<dbReference type="RefSeq" id="XP_032315699.1">
    <property type="nucleotide sequence ID" value="XM_032459808.1"/>
</dbReference>
<keyword evidence="2" id="KW-1185">Reference proteome</keyword>
<dbReference type="GeneID" id="116657487"/>
<evidence type="ECO:0000313" key="9">
    <source>
        <dbReference type="RefSeq" id="XP_032315705.1"/>
    </source>
</evidence>
<organism evidence="2 3">
    <name type="scientific">Camelus ferus</name>
    <name type="common">Wild bactrian camel</name>
    <name type="synonym">Camelus bactrianus ferus</name>
    <dbReference type="NCBI Taxonomy" id="419612"/>
    <lineage>
        <taxon>Eukaryota</taxon>
        <taxon>Metazoa</taxon>
        <taxon>Chordata</taxon>
        <taxon>Craniata</taxon>
        <taxon>Vertebrata</taxon>
        <taxon>Euteleostomi</taxon>
        <taxon>Mammalia</taxon>
        <taxon>Eutheria</taxon>
        <taxon>Laurasiatheria</taxon>
        <taxon>Artiodactyla</taxon>
        <taxon>Tylopoda</taxon>
        <taxon>Camelidae</taxon>
        <taxon>Camelus</taxon>
    </lineage>
</organism>
<evidence type="ECO:0000313" key="13">
    <source>
        <dbReference type="RefSeq" id="XP_032315709.1"/>
    </source>
</evidence>
<reference evidence="3 4" key="1">
    <citation type="submission" date="2025-04" db="UniProtKB">
        <authorList>
            <consortium name="RefSeq"/>
        </authorList>
    </citation>
    <scope>IDENTIFICATION</scope>
    <source>
        <tissue evidence="3 4">Ear skin</tissue>
    </source>
</reference>
<accession>A0A8B8RCI8</accession>
<gene>
    <name evidence="3 4 5 6 7 8 9 10 11 12 13" type="primary">LOC116657487</name>
</gene>
<evidence type="ECO:0000313" key="4">
    <source>
        <dbReference type="RefSeq" id="XP_032315699.1"/>
    </source>
</evidence>
<evidence type="ECO:0000256" key="1">
    <source>
        <dbReference type="SAM" id="MobiDB-lite"/>
    </source>
</evidence>
<name>A0A8B8RCI8_CAMFR</name>
<evidence type="ECO:0000313" key="6">
    <source>
        <dbReference type="RefSeq" id="XP_032315701.1"/>
    </source>
</evidence>
<dbReference type="KEGG" id="cfr:116657487"/>
<proteinExistence type="predicted"/>
<dbReference type="Proteomes" id="UP000694856">
    <property type="component" value="Chromosome 18"/>
</dbReference>